<dbReference type="GO" id="GO:0009570">
    <property type="term" value="C:chloroplast stroma"/>
    <property type="evidence" value="ECO:0007669"/>
    <property type="project" value="UniProtKB-SubCell"/>
</dbReference>
<dbReference type="InterPro" id="IPR008543">
    <property type="entry name" value="Uncharacterised_Ycf2"/>
</dbReference>
<dbReference type="GeneID" id="32986852"/>
<comment type="function">
    <text evidence="1 6">Probable ATPase of unknown function. Its presence in a non-photosynthetic plant (Epifagus virginiana) and experiments in tobacco indicate that it has an essential function which is probably not related to photosynthesis.</text>
</comment>
<protein>
    <recommendedName>
        <fullName evidence="6">Protein Ycf2</fullName>
    </recommendedName>
</protein>
<dbReference type="Pfam" id="PF00004">
    <property type="entry name" value="AAA"/>
    <property type="match status" value="1"/>
</dbReference>
<dbReference type="SUPFAM" id="SSF52540">
    <property type="entry name" value="P-loop containing nucleoside triphosphate hydrolases"/>
    <property type="match status" value="1"/>
</dbReference>
<dbReference type="Gene3D" id="3.40.50.300">
    <property type="entry name" value="P-loop containing nucleotide triphosphate hydrolases"/>
    <property type="match status" value="1"/>
</dbReference>
<evidence type="ECO:0000259" key="8">
    <source>
        <dbReference type="SMART" id="SM00382"/>
    </source>
</evidence>
<evidence type="ECO:0000256" key="2">
    <source>
        <dbReference type="ARBA" id="ARBA00009361"/>
    </source>
</evidence>
<evidence type="ECO:0000256" key="1">
    <source>
        <dbReference type="ARBA" id="ARBA00002329"/>
    </source>
</evidence>
<dbReference type="HAMAP" id="MF_01330">
    <property type="entry name" value="Ycf2"/>
    <property type="match status" value="1"/>
</dbReference>
<comment type="subcellular location">
    <subcellularLocation>
        <location evidence="6">Plastid</location>
        <location evidence="6">Chloroplast stroma</location>
    </subcellularLocation>
</comment>
<dbReference type="EMBL" id="KX111381">
    <property type="protein sequence ID" value="ANI87370.1"/>
    <property type="molecule type" value="Genomic_DNA"/>
</dbReference>
<reference evidence="10" key="2">
    <citation type="journal article" date="2017" name="New Phytol.">
        <title>Insights into the historical assembly of East Asian subtropical evergreen broadleaved forests revealed by the temporal history of the tea family.</title>
        <authorList>
            <person name="Yu X.Q."/>
            <person name="Gao L.M."/>
            <person name="Soltis D.E."/>
            <person name="Soltis P.S."/>
            <person name="Yang J.B."/>
            <person name="Fang L."/>
            <person name="Yang S.X."/>
            <person name="Li D.Z."/>
        </authorList>
    </citation>
    <scope>NUCLEOTIDE SEQUENCE</scope>
</reference>
<dbReference type="EMBL" id="KX111381">
    <property type="protein sequence ID" value="ANI87391.1"/>
    <property type="molecule type" value="Genomic_DNA"/>
</dbReference>
<dbReference type="RefSeq" id="YP_009262727.1">
    <property type="nucleotide sequence ID" value="NC_030539.1"/>
</dbReference>
<evidence type="ECO:0000256" key="5">
    <source>
        <dbReference type="ARBA" id="ARBA00022840"/>
    </source>
</evidence>
<keyword evidence="9" id="KW-0150">Chloroplast</keyword>
<proteinExistence type="inferred from homology"/>
<evidence type="ECO:0000313" key="10">
    <source>
        <dbReference type="EMBL" id="ASM46052.1"/>
    </source>
</evidence>
<dbReference type="GO" id="GO:0005524">
    <property type="term" value="F:ATP binding"/>
    <property type="evidence" value="ECO:0007669"/>
    <property type="project" value="UniProtKB-KW"/>
</dbReference>
<evidence type="ECO:0000256" key="7">
    <source>
        <dbReference type="SAM" id="Phobius"/>
    </source>
</evidence>
<dbReference type="InterPro" id="IPR027417">
    <property type="entry name" value="P-loop_NTPase"/>
</dbReference>
<dbReference type="Pfam" id="PF05695">
    <property type="entry name" value="Ycf2"/>
    <property type="match status" value="1"/>
</dbReference>
<dbReference type="SMART" id="SM00382">
    <property type="entry name" value="AAA"/>
    <property type="match status" value="1"/>
</dbReference>
<keyword evidence="7" id="KW-0472">Membrane</keyword>
<dbReference type="PANTHER" id="PTHR33078:SF100">
    <property type="entry name" value="PROTEIN YCF2"/>
    <property type="match status" value="1"/>
</dbReference>
<reference evidence="10" key="3">
    <citation type="submission" date="2017-05" db="EMBL/GenBank/DDBJ databases">
        <authorList>
            <person name="Song R."/>
            <person name="Chenine A.L."/>
            <person name="Ruprecht R.M."/>
        </authorList>
    </citation>
    <scope>NUCLEOTIDE SEQUENCE</scope>
</reference>
<feature type="binding site" evidence="6">
    <location>
        <begin position="1638"/>
        <end position="1645"/>
    </location>
    <ligand>
        <name>ATP</name>
        <dbReference type="ChEBI" id="CHEBI:30616"/>
    </ligand>
</feature>
<evidence type="ECO:0000313" key="9">
    <source>
        <dbReference type="EMBL" id="ANI87370.1"/>
    </source>
</evidence>
<dbReference type="InterPro" id="IPR003593">
    <property type="entry name" value="AAA+_ATPase"/>
</dbReference>
<keyword evidence="3 9" id="KW-0934">Plastid</keyword>
<name>A0A191TFG9_9ERIC</name>
<dbReference type="RefSeq" id="YP_009262705.1">
    <property type="nucleotide sequence ID" value="NC_030539.1"/>
</dbReference>
<evidence type="ECO:0000256" key="3">
    <source>
        <dbReference type="ARBA" id="ARBA00022640"/>
    </source>
</evidence>
<dbReference type="GeneID" id="32986762"/>
<dbReference type="InterPro" id="IPR003959">
    <property type="entry name" value="ATPase_AAA_core"/>
</dbReference>
<keyword evidence="5 6" id="KW-0067">ATP-binding</keyword>
<evidence type="ECO:0000256" key="6">
    <source>
        <dbReference type="HAMAP-Rule" id="MF_01330"/>
    </source>
</evidence>
<feature type="transmembrane region" description="Helical" evidence="7">
    <location>
        <begin position="74"/>
        <end position="92"/>
    </location>
</feature>
<sequence length="2324" mass="272863">MKGHQFKSWIFELREILREIKNSHYFLDSWTQFNLVGFFIHVFFHQERFRKLFDPRIWSILLSRNSQGSTSNRYFTIKGVILFVVAVLIYRINNRNMVERKNLYLIGLLPIPMNSIGPRNDTLEDSFGSSNINRLIVSLLYLPKGKKISESCFLNPKESTWVLPITKKCSMPEFNWGSRWWRNWIGKKRDSRCKISNETVAGIEILFKEKDIKYLEFLFVYYMDDPIRKDHDWELFDRLSLRKRRNRINLNSGPLFEILVKHWICYLMSAFREKIPIEVEGFFKQQGAGSTIQSNDIEHVSHLFSRNKWAISLQNCAQFHMWQFRQDLFVSWGKNPHESDFLRNVSRENWIWLDNVWLVNKDRFFSKVRNVSSNIQYDSTKSSFVQVTDFNQLKGSSDQSRDHLDSISNEDSEYHTLINQREIQQRKERSILWDPSFLQTERTEIESDRFPKCLSGYSSTSPLFTEREKQMINHLLPEEIEEFLGNSKRSIRSFFSDRWSELHLGSNPTERSTRDQKLLKKQQDLSFVPSRRSENQEMVNIFKIITYLQKTVSIHPISSDPGCDMVPKDEPDMDSSNNISFLNKNPFFDLFHLFNDRNRGGYTLHHDFESEERFQEMADLFTLSITEPDLVYHKGFAFSIDSYGLDQKQLLNEVFNSRDESKKKSLLALPPIFYEENESFYRRIKKKWVRISCGNDLEDPKPKRVVFASNNIMEAVNQYRLIRNLIQIQYSTYGYIRNVLNRFFLMNRSDRNFEYGIQRDQIGKDTLNHRTIMKYTINQHLSNLKKSQKKWFDPLIFISRTERSMNRDPDAYRYKWSNGSKNFQEHLDHFVSEQKSRFQVVFDRLRINQYSIDWSEVIDKKDLSKPLRFFLSKSLLFLSKLLFFLSNSLPFFFVSFGNIPFHRSEIYIYELKGPNDQLCNQLLESIGLQIVHLKKLKAFLLDDHDTSQKSKFLINGGTISPFLFNKIPKWMIDSFHTRNNRRKSFDNTDSYFSMIFHDQDNWLNPVKPFHRSSLISSFYKANRLRFLNNPHHFSFYCNKRFPFYVEKARINNYDFTYGQFLNILLIRNKIFSLCVGKKKHAFWGRDTISPIESQVSNIFIPNDFPQSGDETYNLYKSFHFPSRSDPFVRRAIYSIADISGTPLTEGQIVNFERTYCQPLSDMNLSDSEGKNLHQYLNFNSNMDLIHTPCSEKYLPSEKRKKWSLCLKKCVEKGQMYRTFQRDSAFSTLSKWNLFQTYMPWFLTSTGYKYLNLIFLDTFSDLLPILSSSQKFVSVFHDIMHGSDISWRILQKKLCLPQWNLISEISSKCLHNLLLSEEMIHRKNESPSTHLRSPNVREFLYSILFLLLVAGYLVRTHLLFVSRASSELQTEFEKVKSLMIPSSMIELRKLLDRYPTSEPNSFWLKNIFLVVLEQLGNSLEEIWGSASGGNMLLGGGSAYGVKSIRSKKKYLNINLIDIIDLISIIPNPINRITFSRNTRHLSHTSKEIYSLIRKRKKVNGDWIDDKIESWVANSDSIDDEEREFLVQFSTLTTEKRIDQILLSLTHSDHLSKNDSGFQMIEQPGAIYLRYLVDIHKKYLMNYEFNTSCLAERRISLAHYQTITYSQTSCGANSFHFPSHEKPFSLRLALSPSRGILVIGSIGTGRSYLVKYLATNSYVPFITVFLNKFLDNKPKGFLIDDIDIDASDDIDDSDDIDASDDIDDSDDIDRDLDTELELLTMMNALTMDMMSEIDRFYITLQFELAKAMSPCIIWIPNIHDLDVNESNYLSLGLLVNHLSRDCERCSTRNILVIASTHIPQKVDPALIAPNKLNTCIKIRRLLIPQQRKHFFTLSYTRGFHLEKKMFHTNEFGSITMGSNARDLVALTNEALSISITQKKSIIDTNTIRSALHRQTWDLRSQVRSVQDHGILFYQIGRAVAQNVLLSNCPIDPISIYMKKKSCNEGDSYLYKWYFELGTSMKKLTILLYLLSCSAGSVAQDLWSLSGPDEKNGITSYGLVENDSDLVHGLLEVESALVGSSRTEKDCSQFDNDRVILLRRPEPRNPLDMMQNGSRSILDQRFLYEKYESEFEEGEGALDPQQIEEDLFNHIVWAPRIWRPWGFLFDWIERPNELGFPYWSRSFRGKRIISDEEDELQENDSEFLQSGTLQYQTRDRSSKEQGLFRISQFIWDPADPLFFLFKDQPFVSVFSHRELFADEEMSKELLTSQTDPPTSIYKGWFIKNTQEKHFELLINRQRWLRTNSLLSNGSFRSNTLSESYQYLSNLFLSNGRLLDQMTKTLLRKRWLFPDEMKIGSMEQEKDFPFLSRKERYGAMEEGLSGTELTGW</sequence>
<accession>A0A191TFG9</accession>
<gene>
    <name evidence="6 9" type="primary">ycf2</name>
</gene>
<geneLocation type="plastid" evidence="9"/>
<dbReference type="CDD" id="cd19505">
    <property type="entry name" value="RecA-like_Ycf2"/>
    <property type="match status" value="1"/>
</dbReference>
<dbReference type="EMBL" id="MF179493">
    <property type="protein sequence ID" value="ASM46052.1"/>
    <property type="molecule type" value="Genomic_DNA"/>
</dbReference>
<dbReference type="PANTHER" id="PTHR33078">
    <property type="entry name" value="PROTEIN YCF2-RELATED"/>
    <property type="match status" value="1"/>
</dbReference>
<feature type="domain" description="AAA+ ATPase" evidence="8">
    <location>
        <begin position="1630"/>
        <end position="1820"/>
    </location>
</feature>
<organism evidence="9">
    <name type="scientific">Styrax grandiflorus</name>
    <dbReference type="NCBI Taxonomy" id="210386"/>
    <lineage>
        <taxon>Eukaryota</taxon>
        <taxon>Viridiplantae</taxon>
        <taxon>Streptophyta</taxon>
        <taxon>Embryophyta</taxon>
        <taxon>Tracheophyta</taxon>
        <taxon>Spermatophyta</taxon>
        <taxon>Magnoliopsida</taxon>
        <taxon>eudicotyledons</taxon>
        <taxon>Gunneridae</taxon>
        <taxon>Pentapetalae</taxon>
        <taxon>asterids</taxon>
        <taxon>Ericales</taxon>
        <taxon>Styracaceae</taxon>
        <taxon>Styrax</taxon>
    </lineage>
</organism>
<keyword evidence="7" id="KW-0812">Transmembrane</keyword>
<keyword evidence="4 6" id="KW-0547">Nucleotide-binding</keyword>
<dbReference type="InterPro" id="IPR056777">
    <property type="entry name" value="Ycf2_N"/>
</dbReference>
<comment type="similarity">
    <text evidence="2 6">Belongs to the Ycf2 family.</text>
</comment>
<dbReference type="EMBL" id="MF179493">
    <property type="protein sequence ID" value="ASM46053.1"/>
    <property type="molecule type" value="Genomic_DNA"/>
</dbReference>
<evidence type="ECO:0000256" key="4">
    <source>
        <dbReference type="ARBA" id="ARBA00022741"/>
    </source>
</evidence>
<keyword evidence="7" id="KW-1133">Transmembrane helix</keyword>
<reference evidence="9" key="1">
    <citation type="submission" date="2016-04" db="EMBL/GenBank/DDBJ databases">
        <authorList>
            <person name="Evans L.H."/>
            <person name="Alamgir A."/>
            <person name="Owens N."/>
            <person name="Weber N.D."/>
            <person name="Virtaneva K."/>
            <person name="Barbian K."/>
            <person name="Babar A."/>
            <person name="Rosenke K."/>
        </authorList>
    </citation>
    <scope>NUCLEOTIDE SEQUENCE</scope>
    <source>
        <strain evidence="9">F365</strain>
    </source>
</reference>
<dbReference type="GO" id="GO:0016887">
    <property type="term" value="F:ATP hydrolysis activity"/>
    <property type="evidence" value="ECO:0007669"/>
    <property type="project" value="InterPro"/>
</dbReference>